<organism evidence="9 10">
    <name type="scientific">Cyphomyrmex costatus</name>
    <dbReference type="NCBI Taxonomy" id="456900"/>
    <lineage>
        <taxon>Eukaryota</taxon>
        <taxon>Metazoa</taxon>
        <taxon>Ecdysozoa</taxon>
        <taxon>Arthropoda</taxon>
        <taxon>Hexapoda</taxon>
        <taxon>Insecta</taxon>
        <taxon>Pterygota</taxon>
        <taxon>Neoptera</taxon>
        <taxon>Endopterygota</taxon>
        <taxon>Hymenoptera</taxon>
        <taxon>Apocrita</taxon>
        <taxon>Aculeata</taxon>
        <taxon>Formicoidea</taxon>
        <taxon>Formicidae</taxon>
        <taxon>Myrmicinae</taxon>
        <taxon>Cyphomyrmex</taxon>
    </lineage>
</organism>
<keyword evidence="6" id="KW-0460">Magnesium</keyword>
<dbReference type="InterPro" id="IPR014721">
    <property type="entry name" value="Ribsml_uS5_D2-typ_fold_subgr"/>
</dbReference>
<evidence type="ECO:0000313" key="9">
    <source>
        <dbReference type="EMBL" id="KYN08188.1"/>
    </source>
</evidence>
<accession>A0A151IPV5</accession>
<sequence length="209" mass="23136">MDQFISTMGKEGCALLLDCRNLIIKQIPMLHLDNYVFLITNSNIPHKLSSSAYCERRNCCYEAAKILGKKSLRDANMNDILALISQNASDSIVKRARHVVTEIQRTLDAAVALEKGDFQQFGRLMNKSHDSLRDDYEVSSKELDSLVSAAREVDGVLGSRLTGAGFGGCTVTLLRKDAVDKAIQHIKTKYFGTLTFYIATPSEGAQEIN</sequence>
<dbReference type="PANTHER" id="PTHR10457">
    <property type="entry name" value="MEVALONATE KINASE/GALACTOKINASE"/>
    <property type="match status" value="1"/>
</dbReference>
<evidence type="ECO:0000313" key="10">
    <source>
        <dbReference type="Proteomes" id="UP000078542"/>
    </source>
</evidence>
<evidence type="ECO:0000256" key="5">
    <source>
        <dbReference type="ARBA" id="ARBA00022840"/>
    </source>
</evidence>
<keyword evidence="7" id="KW-0119">Carbohydrate metabolism</keyword>
<dbReference type="STRING" id="456900.A0A151IPV5"/>
<evidence type="ECO:0000259" key="8">
    <source>
        <dbReference type="Pfam" id="PF08544"/>
    </source>
</evidence>
<dbReference type="AlphaFoldDB" id="A0A151IPV5"/>
<dbReference type="GO" id="GO:0005829">
    <property type="term" value="C:cytosol"/>
    <property type="evidence" value="ECO:0007669"/>
    <property type="project" value="TreeGrafter"/>
</dbReference>
<evidence type="ECO:0000256" key="3">
    <source>
        <dbReference type="ARBA" id="ARBA00022741"/>
    </source>
</evidence>
<dbReference type="Pfam" id="PF08544">
    <property type="entry name" value="GHMP_kinases_C"/>
    <property type="match status" value="1"/>
</dbReference>
<evidence type="ECO:0000256" key="7">
    <source>
        <dbReference type="ARBA" id="ARBA00023277"/>
    </source>
</evidence>
<dbReference type="Gene3D" id="3.30.70.890">
    <property type="entry name" value="GHMP kinase, C-terminal domain"/>
    <property type="match status" value="1"/>
</dbReference>
<dbReference type="KEGG" id="ccoa:108776105"/>
<dbReference type="Proteomes" id="UP000078542">
    <property type="component" value="Unassembled WGS sequence"/>
</dbReference>
<dbReference type="Gene3D" id="3.30.230.10">
    <property type="match status" value="1"/>
</dbReference>
<keyword evidence="10" id="KW-1185">Reference proteome</keyword>
<dbReference type="InterPro" id="IPR013750">
    <property type="entry name" value="GHMP_kinase_C_dom"/>
</dbReference>
<evidence type="ECO:0000256" key="2">
    <source>
        <dbReference type="ARBA" id="ARBA00022723"/>
    </source>
</evidence>
<feature type="domain" description="GHMP kinase C-terminal" evidence="8">
    <location>
        <begin position="110"/>
        <end position="190"/>
    </location>
</feature>
<gene>
    <name evidence="9" type="ORF">ALC62_00829</name>
</gene>
<dbReference type="EMBL" id="KQ976808">
    <property type="protein sequence ID" value="KYN08188.1"/>
    <property type="molecule type" value="Genomic_DNA"/>
</dbReference>
<dbReference type="FunFam" id="3.30.70.890:FF:000001">
    <property type="entry name" value="Galactokinase"/>
    <property type="match status" value="1"/>
</dbReference>
<keyword evidence="1" id="KW-0808">Transferase</keyword>
<dbReference type="InterPro" id="IPR036554">
    <property type="entry name" value="GHMP_kinase_C_sf"/>
</dbReference>
<evidence type="ECO:0000256" key="1">
    <source>
        <dbReference type="ARBA" id="ARBA00022679"/>
    </source>
</evidence>
<dbReference type="OrthoDB" id="275179at2759"/>
<keyword evidence="2" id="KW-0479">Metal-binding</keyword>
<evidence type="ECO:0000256" key="6">
    <source>
        <dbReference type="ARBA" id="ARBA00022842"/>
    </source>
</evidence>
<name>A0A151IPV5_9HYME</name>
<dbReference type="GO" id="GO:0004335">
    <property type="term" value="F:galactokinase activity"/>
    <property type="evidence" value="ECO:0007669"/>
    <property type="project" value="TreeGrafter"/>
</dbReference>
<dbReference type="GO" id="GO:0006012">
    <property type="term" value="P:galactose metabolic process"/>
    <property type="evidence" value="ECO:0007669"/>
    <property type="project" value="TreeGrafter"/>
</dbReference>
<keyword evidence="4 9" id="KW-0418">Kinase</keyword>
<reference evidence="9 10" key="1">
    <citation type="submission" date="2016-03" db="EMBL/GenBank/DDBJ databases">
        <title>Cyphomyrmex costatus WGS genome.</title>
        <authorList>
            <person name="Nygaard S."/>
            <person name="Hu H."/>
            <person name="Boomsma J."/>
            <person name="Zhang G."/>
        </authorList>
    </citation>
    <scope>NUCLEOTIDE SEQUENCE [LARGE SCALE GENOMIC DNA]</scope>
    <source>
        <strain evidence="9">MS0001</strain>
        <tissue evidence="9">Whole body</tissue>
    </source>
</reference>
<keyword evidence="3" id="KW-0547">Nucleotide-binding</keyword>
<keyword evidence="5" id="KW-0067">ATP-binding</keyword>
<dbReference type="GO" id="GO:0005524">
    <property type="term" value="F:ATP binding"/>
    <property type="evidence" value="ECO:0007669"/>
    <property type="project" value="UniProtKB-KW"/>
</dbReference>
<dbReference type="SUPFAM" id="SSF55060">
    <property type="entry name" value="GHMP Kinase, C-terminal domain"/>
    <property type="match status" value="1"/>
</dbReference>
<dbReference type="PANTHER" id="PTHR10457:SF7">
    <property type="entry name" value="GALACTOKINASE-RELATED"/>
    <property type="match status" value="1"/>
</dbReference>
<evidence type="ECO:0000256" key="4">
    <source>
        <dbReference type="ARBA" id="ARBA00022777"/>
    </source>
</evidence>
<proteinExistence type="predicted"/>
<protein>
    <submittedName>
        <fullName evidence="9">Galactokinase</fullName>
    </submittedName>
</protein>
<dbReference type="GO" id="GO:0046872">
    <property type="term" value="F:metal ion binding"/>
    <property type="evidence" value="ECO:0007669"/>
    <property type="project" value="UniProtKB-KW"/>
</dbReference>